<dbReference type="GO" id="GO:0005634">
    <property type="term" value="C:nucleus"/>
    <property type="evidence" value="ECO:0007669"/>
    <property type="project" value="UniProtKB-SubCell"/>
</dbReference>
<dbReference type="GO" id="GO:0061630">
    <property type="term" value="F:ubiquitin protein ligase activity"/>
    <property type="evidence" value="ECO:0007669"/>
    <property type="project" value="InterPro"/>
</dbReference>
<evidence type="ECO:0000256" key="1">
    <source>
        <dbReference type="ARBA" id="ARBA00004123"/>
    </source>
</evidence>
<feature type="compositionally biased region" description="Basic and acidic residues" evidence="7">
    <location>
        <begin position="645"/>
        <end position="655"/>
    </location>
</feature>
<dbReference type="OMA" id="CTECITD"/>
<dbReference type="SUPFAM" id="SSF57850">
    <property type="entry name" value="RING/U-box"/>
    <property type="match status" value="1"/>
</dbReference>
<evidence type="ECO:0000256" key="6">
    <source>
        <dbReference type="PROSITE-ProRule" id="PRU00047"/>
    </source>
</evidence>
<dbReference type="PANTHER" id="PTHR15439:SF0">
    <property type="entry name" value="CELL DIVISION CYCLE AND APOPTOSIS REGULATOR PROTEIN 1-RELATED"/>
    <property type="match status" value="1"/>
</dbReference>
<evidence type="ECO:0000256" key="3">
    <source>
        <dbReference type="ARBA" id="ARBA00022771"/>
    </source>
</evidence>
<feature type="compositionally biased region" description="Polar residues" evidence="7">
    <location>
        <begin position="418"/>
        <end position="429"/>
    </location>
</feature>
<keyword evidence="3 6" id="KW-0863">Zinc-finger</keyword>
<evidence type="ECO:0000259" key="10">
    <source>
        <dbReference type="PROSITE" id="PS51282"/>
    </source>
</evidence>
<dbReference type="PROSITE" id="PS50158">
    <property type="entry name" value="ZF_CCHC"/>
    <property type="match status" value="1"/>
</dbReference>
<feature type="compositionally biased region" description="Pro residues" evidence="7">
    <location>
        <begin position="444"/>
        <end position="460"/>
    </location>
</feature>
<evidence type="ECO:0000256" key="7">
    <source>
        <dbReference type="SAM" id="MobiDB-lite"/>
    </source>
</evidence>
<dbReference type="InterPro" id="IPR013083">
    <property type="entry name" value="Znf_RING/FYVE/PHD"/>
</dbReference>
<proteinExistence type="predicted"/>
<dbReference type="GO" id="GO:0006397">
    <property type="term" value="P:mRNA processing"/>
    <property type="evidence" value="ECO:0007669"/>
    <property type="project" value="InterPro"/>
</dbReference>
<feature type="domain" description="CCHC-type" evidence="9">
    <location>
        <begin position="198"/>
        <end position="212"/>
    </location>
</feature>
<dbReference type="Gene3D" id="3.10.20.90">
    <property type="entry name" value="Phosphatidylinositol 3-kinase Catalytic Subunit, Chain A, domain 1"/>
    <property type="match status" value="1"/>
</dbReference>
<feature type="compositionally biased region" description="Acidic residues" evidence="7">
    <location>
        <begin position="404"/>
        <end position="416"/>
    </location>
</feature>
<evidence type="ECO:0000256" key="2">
    <source>
        <dbReference type="ARBA" id="ARBA00022723"/>
    </source>
</evidence>
<feature type="compositionally biased region" description="Basic and acidic residues" evidence="7">
    <location>
        <begin position="547"/>
        <end position="567"/>
    </location>
</feature>
<feature type="region of interest" description="Disordered" evidence="7">
    <location>
        <begin position="116"/>
        <end position="136"/>
    </location>
</feature>
<comment type="subcellular location">
    <subcellularLocation>
        <location evidence="1">Nucleus</location>
    </subcellularLocation>
</comment>
<reference evidence="11 12" key="1">
    <citation type="journal article" date="2015" name="Genome Biol. Evol.">
        <title>Phylogenomic analyses indicate that early fungi evolved digesting cell walls of algal ancestors of land plants.</title>
        <authorList>
            <person name="Chang Y."/>
            <person name="Wang S."/>
            <person name="Sekimoto S."/>
            <person name="Aerts A.L."/>
            <person name="Choi C."/>
            <person name="Clum A."/>
            <person name="LaButti K.M."/>
            <person name="Lindquist E.A."/>
            <person name="Yee Ngan C."/>
            <person name="Ohm R.A."/>
            <person name="Salamov A.A."/>
            <person name="Grigoriev I.V."/>
            <person name="Spatafora J.W."/>
            <person name="Berbee M.L."/>
        </authorList>
    </citation>
    <scope>NUCLEOTIDE SEQUENCE [LARGE SCALE GENOMIC DNA]</scope>
    <source>
        <strain evidence="11 12">NRRL 28638</strain>
    </source>
</reference>
<dbReference type="AlphaFoldDB" id="A0A137PDJ2"/>
<feature type="compositionally biased region" description="Low complexity" evidence="7">
    <location>
        <begin position="116"/>
        <end position="125"/>
    </location>
</feature>
<feature type="domain" description="RING-type" evidence="8">
    <location>
        <begin position="294"/>
        <end position="338"/>
    </location>
</feature>
<feature type="domain" description="DWNN" evidence="10">
    <location>
        <begin position="4"/>
        <end position="76"/>
    </location>
</feature>
<evidence type="ECO:0000259" key="8">
    <source>
        <dbReference type="PROSITE" id="PS50089"/>
    </source>
</evidence>
<dbReference type="STRING" id="796925.A0A137PDJ2"/>
<gene>
    <name evidence="11" type="ORF">CONCODRAFT_15807</name>
</gene>
<feature type="compositionally biased region" description="Basic and acidic residues" evidence="7">
    <location>
        <begin position="484"/>
        <end position="520"/>
    </location>
</feature>
<evidence type="ECO:0000259" key="9">
    <source>
        <dbReference type="PROSITE" id="PS50158"/>
    </source>
</evidence>
<dbReference type="GO" id="GO:0006511">
    <property type="term" value="P:ubiquitin-dependent protein catabolic process"/>
    <property type="evidence" value="ECO:0007669"/>
    <property type="project" value="TreeGrafter"/>
</dbReference>
<sequence>MSLIHYKFRAAKDFSSITFEGLSLSLFELKKEILLAKKLKGTDFDIVISNAQTNEEYSDDQTLIPKNTNVFVKRVPASGKFNAQYYLNSVSAAVPTTAATSGGGINLISGGSNSSSGLFGQTSSSAPTLSGGVLPGENEDEKIDAMMKQNFEQFDKQTDQMAANNPMSKRTQNYNNKFNNMRNNAQLANRPPPPNYVCFRCGERGHYITFCPTHGEKKFDQPKVKRTTGIPRSFLRTVEKPPEGKGVMITSDGDLVVAQANDTAWQQHRQRAVGNSTNIDDMRADIPAPIDLQCKICKLLLKEPVSTPCCSSLFCTECITDELVRPQNGEKFRCPQCQSTNIVPDSLVTEPEINQRVNQVTRDYISAKQKEAVESKAGLDSDENDQNDEENNSQQLDDQPIVDGDNENSENNEDSENQGNTNPKQQVKSFMSDIMAPNQHYNRPRPPPNQFQPMMFPPPNMINGQFRPPPMPFRPDSNPPPLRWTREGGLSDHKDNENSKQGNGDRNHQENGKNSKDNRNRSPSPRSRSRSGRQDRAQSPRSSNRGGRSDRSVDRDRRRSVSRESRRSYRRSPSPKRNRRSELKGDSYRPSRSRSRSRDRRTDSRRGSGSESDRLSRRRADDIPIRGDCYRPERSRSPISKRLSGVRDDISDRLGSRGGRRRGMDSFRPDRDRPARDSYEPRDSGRRRPIEERLEERGSSRRRR</sequence>
<organism evidence="11 12">
    <name type="scientific">Conidiobolus coronatus (strain ATCC 28846 / CBS 209.66 / NRRL 28638)</name>
    <name type="common">Delacroixia coronata</name>
    <dbReference type="NCBI Taxonomy" id="796925"/>
    <lineage>
        <taxon>Eukaryota</taxon>
        <taxon>Fungi</taxon>
        <taxon>Fungi incertae sedis</taxon>
        <taxon>Zoopagomycota</taxon>
        <taxon>Entomophthoromycotina</taxon>
        <taxon>Entomophthoromycetes</taxon>
        <taxon>Entomophthorales</taxon>
        <taxon>Ancylistaceae</taxon>
        <taxon>Conidiobolus</taxon>
    </lineage>
</organism>
<dbReference type="GO" id="GO:0003676">
    <property type="term" value="F:nucleic acid binding"/>
    <property type="evidence" value="ECO:0007669"/>
    <property type="project" value="InterPro"/>
</dbReference>
<evidence type="ECO:0000256" key="5">
    <source>
        <dbReference type="ARBA" id="ARBA00023242"/>
    </source>
</evidence>
<dbReference type="InterPro" id="IPR036875">
    <property type="entry name" value="Znf_CCHC_sf"/>
</dbReference>
<dbReference type="InterPro" id="IPR001878">
    <property type="entry name" value="Znf_CCHC"/>
</dbReference>
<feature type="compositionally biased region" description="Basic and acidic residues" evidence="7">
    <location>
        <begin position="580"/>
        <end position="589"/>
    </location>
</feature>
<dbReference type="OrthoDB" id="106784at2759"/>
<dbReference type="SUPFAM" id="SSF57756">
    <property type="entry name" value="Retrovirus zinc finger-like domains"/>
    <property type="match status" value="1"/>
</dbReference>
<feature type="compositionally biased region" description="Basic residues" evidence="7">
    <location>
        <begin position="568"/>
        <end position="579"/>
    </location>
</feature>
<keyword evidence="12" id="KW-1185">Reference proteome</keyword>
<evidence type="ECO:0000313" key="11">
    <source>
        <dbReference type="EMBL" id="KXN73001.1"/>
    </source>
</evidence>
<dbReference type="Proteomes" id="UP000070444">
    <property type="component" value="Unassembled WGS sequence"/>
</dbReference>
<evidence type="ECO:0000313" key="12">
    <source>
        <dbReference type="Proteomes" id="UP000070444"/>
    </source>
</evidence>
<keyword evidence="4" id="KW-0862">Zinc</keyword>
<dbReference type="CDD" id="cd16620">
    <property type="entry name" value="vRING-HC-C4C4_RBBP6"/>
    <property type="match status" value="1"/>
</dbReference>
<feature type="compositionally biased region" description="Basic and acidic residues" evidence="7">
    <location>
        <begin position="600"/>
        <end position="636"/>
    </location>
</feature>
<dbReference type="InterPro" id="IPR033489">
    <property type="entry name" value="RBBP6"/>
</dbReference>
<accession>A0A137PDJ2</accession>
<dbReference type="EMBL" id="KQ964443">
    <property type="protein sequence ID" value="KXN73001.1"/>
    <property type="molecule type" value="Genomic_DNA"/>
</dbReference>
<dbReference type="InterPro" id="IPR014891">
    <property type="entry name" value="DWNN_domain"/>
</dbReference>
<feature type="region of interest" description="Disordered" evidence="7">
    <location>
        <begin position="371"/>
        <end position="704"/>
    </location>
</feature>
<feature type="compositionally biased region" description="Basic and acidic residues" evidence="7">
    <location>
        <begin position="662"/>
        <end position="704"/>
    </location>
</feature>
<dbReference type="PROSITE" id="PS51282">
    <property type="entry name" value="DWNN"/>
    <property type="match status" value="1"/>
</dbReference>
<dbReference type="Gene3D" id="3.30.40.10">
    <property type="entry name" value="Zinc/RING finger domain, C3HC4 (zinc finger)"/>
    <property type="match status" value="1"/>
</dbReference>
<protein>
    <submittedName>
        <fullName evidence="11">DWNN-domain-containing protein</fullName>
    </submittedName>
</protein>
<dbReference type="GO" id="GO:0016567">
    <property type="term" value="P:protein ubiquitination"/>
    <property type="evidence" value="ECO:0007669"/>
    <property type="project" value="InterPro"/>
</dbReference>
<evidence type="ECO:0000256" key="4">
    <source>
        <dbReference type="ARBA" id="ARBA00022833"/>
    </source>
</evidence>
<dbReference type="InterPro" id="IPR001841">
    <property type="entry name" value="Znf_RING"/>
</dbReference>
<dbReference type="Pfam" id="PF13696">
    <property type="entry name" value="zf-CCHC_2"/>
    <property type="match status" value="1"/>
</dbReference>
<feature type="compositionally biased region" description="Acidic residues" evidence="7">
    <location>
        <begin position="380"/>
        <end position="391"/>
    </location>
</feature>
<dbReference type="SMART" id="SM01180">
    <property type="entry name" value="DWNN"/>
    <property type="match status" value="1"/>
</dbReference>
<feature type="compositionally biased region" description="Pro residues" evidence="7">
    <location>
        <begin position="467"/>
        <end position="482"/>
    </location>
</feature>
<keyword evidence="2" id="KW-0479">Metal-binding</keyword>
<dbReference type="GO" id="GO:0008270">
    <property type="term" value="F:zinc ion binding"/>
    <property type="evidence" value="ECO:0007669"/>
    <property type="project" value="UniProtKB-KW"/>
</dbReference>
<name>A0A137PDJ2_CONC2</name>
<dbReference type="PANTHER" id="PTHR15439">
    <property type="entry name" value="RETINOBLASTOMA-BINDING PROTEIN 6"/>
    <property type="match status" value="1"/>
</dbReference>
<dbReference type="InterPro" id="IPR025829">
    <property type="entry name" value="Zn_knuckle_CX2CX3GHX4C"/>
</dbReference>
<dbReference type="SMART" id="SM00343">
    <property type="entry name" value="ZnF_C2HC"/>
    <property type="match status" value="1"/>
</dbReference>
<dbReference type="Pfam" id="PF08783">
    <property type="entry name" value="DWNN"/>
    <property type="match status" value="1"/>
</dbReference>
<dbReference type="Gene3D" id="4.10.60.10">
    <property type="entry name" value="Zinc finger, CCHC-type"/>
    <property type="match status" value="1"/>
</dbReference>
<dbReference type="PROSITE" id="PS50089">
    <property type="entry name" value="ZF_RING_2"/>
    <property type="match status" value="1"/>
</dbReference>
<keyword evidence="5" id="KW-0539">Nucleus</keyword>